<comment type="caution">
    <text evidence="4">The sequence shown here is derived from an EMBL/GenBank/DDBJ whole genome shotgun (WGS) entry which is preliminary data.</text>
</comment>
<dbReference type="InterPro" id="IPR002075">
    <property type="entry name" value="NTF2_dom"/>
</dbReference>
<feature type="domain" description="NTF2" evidence="3">
    <location>
        <begin position="6"/>
        <end position="117"/>
    </location>
</feature>
<dbReference type="InterPro" id="IPR045875">
    <property type="entry name" value="NTF2"/>
</dbReference>
<dbReference type="Proteomes" id="UP001530377">
    <property type="component" value="Unassembled WGS sequence"/>
</dbReference>
<protein>
    <recommendedName>
        <fullName evidence="2">Nuclear transport factor 2</fullName>
        <shortName evidence="2">NTF-2</shortName>
    </recommendedName>
</protein>
<dbReference type="InterPro" id="IPR018222">
    <property type="entry name" value="Nuclear_transport_factor_2_euk"/>
</dbReference>
<dbReference type="AlphaFoldDB" id="A0ABD3RZA7"/>
<keyword evidence="2" id="KW-0653">Protein transport</keyword>
<comment type="subcellular location">
    <subcellularLocation>
        <location evidence="2">Cytoplasm</location>
    </subcellularLocation>
    <subcellularLocation>
        <location evidence="2">Nucleus</location>
    </subcellularLocation>
</comment>
<dbReference type="EMBL" id="JALLPB020000102">
    <property type="protein sequence ID" value="KAL3817511.1"/>
    <property type="molecule type" value="Genomic_DNA"/>
</dbReference>
<keyword evidence="2" id="KW-0539">Nucleus</keyword>
<evidence type="ECO:0000313" key="5">
    <source>
        <dbReference type="Proteomes" id="UP001530377"/>
    </source>
</evidence>
<proteinExistence type="predicted"/>
<dbReference type="GO" id="GO:0006606">
    <property type="term" value="P:protein import into nucleus"/>
    <property type="evidence" value="ECO:0007669"/>
    <property type="project" value="UniProtKB-ARBA"/>
</dbReference>
<dbReference type="PANTHER" id="PTHR12612">
    <property type="entry name" value="NUCLEAR TRANSPORT FACTOR 2"/>
    <property type="match status" value="1"/>
</dbReference>
<evidence type="ECO:0000256" key="1">
    <source>
        <dbReference type="ARBA" id="ARBA00022490"/>
    </source>
</evidence>
<evidence type="ECO:0000313" key="4">
    <source>
        <dbReference type="EMBL" id="KAL3817511.1"/>
    </source>
</evidence>
<dbReference type="InterPro" id="IPR032710">
    <property type="entry name" value="NTF2-like_dom_sf"/>
</dbReference>
<dbReference type="FunFam" id="3.10.450.50:FF:000005">
    <property type="entry name" value="Nuclear transport factor 2"/>
    <property type="match status" value="1"/>
</dbReference>
<dbReference type="GO" id="GO:0005737">
    <property type="term" value="C:cytoplasm"/>
    <property type="evidence" value="ECO:0007669"/>
    <property type="project" value="UniProtKB-SubCell"/>
</dbReference>
<organism evidence="4 5">
    <name type="scientific">Cyclostephanos tholiformis</name>
    <dbReference type="NCBI Taxonomy" id="382380"/>
    <lineage>
        <taxon>Eukaryota</taxon>
        <taxon>Sar</taxon>
        <taxon>Stramenopiles</taxon>
        <taxon>Ochrophyta</taxon>
        <taxon>Bacillariophyta</taxon>
        <taxon>Coscinodiscophyceae</taxon>
        <taxon>Thalassiosirophycidae</taxon>
        <taxon>Stephanodiscales</taxon>
        <taxon>Stephanodiscaceae</taxon>
        <taxon>Cyclostephanos</taxon>
    </lineage>
</organism>
<comment type="function">
    <text evidence="2">Has a role in nuclear-cytoplasmic transport of proteins and mRNAs.</text>
</comment>
<name>A0ABD3RZA7_9STRA</name>
<reference evidence="4 5" key="1">
    <citation type="submission" date="2024-10" db="EMBL/GenBank/DDBJ databases">
        <title>Updated reference genomes for cyclostephanoid diatoms.</title>
        <authorList>
            <person name="Roberts W.R."/>
            <person name="Alverson A.J."/>
        </authorList>
    </citation>
    <scope>NUCLEOTIDE SEQUENCE [LARGE SCALE GENOMIC DNA]</scope>
    <source>
        <strain evidence="4 5">AJA228-03</strain>
    </source>
</reference>
<keyword evidence="1 2" id="KW-0963">Cytoplasm</keyword>
<dbReference type="Gene3D" id="3.10.450.50">
    <property type="match status" value="1"/>
</dbReference>
<dbReference type="PROSITE" id="PS50177">
    <property type="entry name" value="NTF2_DOMAIN"/>
    <property type="match status" value="1"/>
</dbReference>
<dbReference type="Pfam" id="PF02136">
    <property type="entry name" value="NTF2"/>
    <property type="match status" value="1"/>
</dbReference>
<dbReference type="SUPFAM" id="SSF54427">
    <property type="entry name" value="NTF2-like"/>
    <property type="match status" value="1"/>
</dbReference>
<dbReference type="CDD" id="cd00780">
    <property type="entry name" value="NTF2"/>
    <property type="match status" value="1"/>
</dbReference>
<keyword evidence="5" id="KW-1185">Reference proteome</keyword>
<keyword evidence="2" id="KW-0813">Transport</keyword>
<evidence type="ECO:0000256" key="2">
    <source>
        <dbReference type="RuleBase" id="RU369002"/>
    </source>
</evidence>
<sequence>MSAEEIAAAFVQHFYQTFDNGVDALGGLFNDQSMLTFEGQQVGGSSAIIDKLRSVGAVAHSVKTTDVQPSSNPNAIIIFVTGAIKIGGDNPLHFCEFFHLVSTAPGQYYVHNDVFRLNYGL</sequence>
<dbReference type="GO" id="GO:0051028">
    <property type="term" value="P:mRNA transport"/>
    <property type="evidence" value="ECO:0007669"/>
    <property type="project" value="UniProtKB-UniRule"/>
</dbReference>
<gene>
    <name evidence="4" type="ORF">ACHAXA_007101</name>
</gene>
<dbReference type="GO" id="GO:0005635">
    <property type="term" value="C:nuclear envelope"/>
    <property type="evidence" value="ECO:0007669"/>
    <property type="project" value="UniProtKB-ARBA"/>
</dbReference>
<evidence type="ECO:0000259" key="3">
    <source>
        <dbReference type="PROSITE" id="PS50177"/>
    </source>
</evidence>
<accession>A0ABD3RZA7</accession>